<dbReference type="RefSeq" id="WP_147101712.1">
    <property type="nucleotide sequence ID" value="NZ_VOOS01000005.1"/>
</dbReference>
<keyword evidence="2" id="KW-0812">Transmembrane</keyword>
<keyword evidence="4" id="KW-1185">Reference proteome</keyword>
<evidence type="ECO:0000256" key="1">
    <source>
        <dbReference type="SAM" id="Coils"/>
    </source>
</evidence>
<feature type="transmembrane region" description="Helical" evidence="2">
    <location>
        <begin position="25"/>
        <end position="42"/>
    </location>
</feature>
<keyword evidence="2" id="KW-0472">Membrane</keyword>
<proteinExistence type="predicted"/>
<evidence type="ECO:0000256" key="2">
    <source>
        <dbReference type="SAM" id="Phobius"/>
    </source>
</evidence>
<feature type="coiled-coil region" evidence="1">
    <location>
        <begin position="58"/>
        <end position="110"/>
    </location>
</feature>
<sequence length="312" mass="35340">MEKQTETQKITSTTPENKGNKTNKLLVVVIVLLLGFCGFLIWQNLELQKSIESGEVQIVEVSGERDQVRAELEDMLAQYNALETTNEEISAELEAEKSKIEDLLKKLKGKDWTIHKLKKETETLRTIMKGFVVQIDSLNTANQELKAENTVVRNELSSEKSKTENLSKENEGLSNKVTIASYLKTVGLTSYGVRVRSDNTGKENDRAKKVDKIRTSFTIQKNEITPPGNKTIYVRILTPDGKVLSEKTDDSNKFDFNGIRGLYSSKKDINYQNKEIELTIDWVKTEEFPVGEYNVEVYADGVDIGKTKFTLK</sequence>
<reference evidence="3 4" key="1">
    <citation type="submission" date="2019-08" db="EMBL/GenBank/DDBJ databases">
        <title>Genome of Vicingus serpentipes NCIMB 15042.</title>
        <authorList>
            <person name="Bowman J.P."/>
        </authorList>
    </citation>
    <scope>NUCLEOTIDE SEQUENCE [LARGE SCALE GENOMIC DNA]</scope>
    <source>
        <strain evidence="3 4">NCIMB 15042</strain>
    </source>
</reference>
<keyword evidence="1" id="KW-0175">Coiled coil</keyword>
<protein>
    <recommendedName>
        <fullName evidence="5">Chromosome segregation protein SMC</fullName>
    </recommendedName>
</protein>
<dbReference type="OrthoDB" id="1115172at2"/>
<evidence type="ECO:0008006" key="5">
    <source>
        <dbReference type="Google" id="ProtNLM"/>
    </source>
</evidence>
<dbReference type="Proteomes" id="UP000321721">
    <property type="component" value="Unassembled WGS sequence"/>
</dbReference>
<dbReference type="AlphaFoldDB" id="A0A5C6RR05"/>
<gene>
    <name evidence="3" type="ORF">FRY74_11370</name>
</gene>
<feature type="coiled-coil region" evidence="1">
    <location>
        <begin position="135"/>
        <end position="176"/>
    </location>
</feature>
<accession>A0A5C6RR05</accession>
<dbReference type="EMBL" id="VOOS01000005">
    <property type="protein sequence ID" value="TXB64384.1"/>
    <property type="molecule type" value="Genomic_DNA"/>
</dbReference>
<evidence type="ECO:0000313" key="3">
    <source>
        <dbReference type="EMBL" id="TXB64384.1"/>
    </source>
</evidence>
<name>A0A5C6RR05_9FLAO</name>
<keyword evidence="2" id="KW-1133">Transmembrane helix</keyword>
<comment type="caution">
    <text evidence="3">The sequence shown here is derived from an EMBL/GenBank/DDBJ whole genome shotgun (WGS) entry which is preliminary data.</text>
</comment>
<organism evidence="3 4">
    <name type="scientific">Vicingus serpentipes</name>
    <dbReference type="NCBI Taxonomy" id="1926625"/>
    <lineage>
        <taxon>Bacteria</taxon>
        <taxon>Pseudomonadati</taxon>
        <taxon>Bacteroidota</taxon>
        <taxon>Flavobacteriia</taxon>
        <taxon>Flavobacteriales</taxon>
        <taxon>Vicingaceae</taxon>
        <taxon>Vicingus</taxon>
    </lineage>
</organism>
<evidence type="ECO:0000313" key="4">
    <source>
        <dbReference type="Proteomes" id="UP000321721"/>
    </source>
</evidence>